<dbReference type="PANTHER" id="PTHR46641:SF2">
    <property type="entry name" value="FMRFAMIDE RECEPTOR"/>
    <property type="match status" value="1"/>
</dbReference>
<feature type="transmembrane region" description="Helical" evidence="6">
    <location>
        <begin position="77"/>
        <end position="97"/>
    </location>
</feature>
<evidence type="ECO:0000256" key="5">
    <source>
        <dbReference type="SAM" id="MobiDB-lite"/>
    </source>
</evidence>
<dbReference type="GO" id="GO:0004930">
    <property type="term" value="F:G protein-coupled receptor activity"/>
    <property type="evidence" value="ECO:0007669"/>
    <property type="project" value="InterPro"/>
</dbReference>
<dbReference type="InterPro" id="IPR052954">
    <property type="entry name" value="GPCR-Ligand_Int"/>
</dbReference>
<keyword evidence="3 6" id="KW-1133">Transmembrane helix</keyword>
<feature type="domain" description="G-protein coupled receptors family 1 profile" evidence="7">
    <location>
        <begin position="56"/>
        <end position="319"/>
    </location>
</feature>
<dbReference type="EMBL" id="JAWDGP010001078">
    <property type="protein sequence ID" value="KAK3795089.1"/>
    <property type="molecule type" value="Genomic_DNA"/>
</dbReference>
<dbReference type="SUPFAM" id="SSF81321">
    <property type="entry name" value="Family A G protein-coupled receptor-like"/>
    <property type="match status" value="1"/>
</dbReference>
<comment type="subcellular location">
    <subcellularLocation>
        <location evidence="1">Membrane</location>
    </subcellularLocation>
</comment>
<dbReference type="PROSITE" id="PS00237">
    <property type="entry name" value="G_PROTEIN_RECEP_F1_1"/>
    <property type="match status" value="1"/>
</dbReference>
<proteinExistence type="predicted"/>
<dbReference type="PROSITE" id="PS50262">
    <property type="entry name" value="G_PROTEIN_RECEP_F1_2"/>
    <property type="match status" value="1"/>
</dbReference>
<dbReference type="Proteomes" id="UP001283361">
    <property type="component" value="Unassembled WGS sequence"/>
</dbReference>
<dbReference type="AlphaFoldDB" id="A0AAE1E5F5"/>
<evidence type="ECO:0000256" key="3">
    <source>
        <dbReference type="ARBA" id="ARBA00022989"/>
    </source>
</evidence>
<keyword evidence="9" id="KW-1185">Reference proteome</keyword>
<dbReference type="InterPro" id="IPR000276">
    <property type="entry name" value="GPCR_Rhodpsn"/>
</dbReference>
<organism evidence="8 9">
    <name type="scientific">Elysia crispata</name>
    <name type="common">lettuce slug</name>
    <dbReference type="NCBI Taxonomy" id="231223"/>
    <lineage>
        <taxon>Eukaryota</taxon>
        <taxon>Metazoa</taxon>
        <taxon>Spiralia</taxon>
        <taxon>Lophotrochozoa</taxon>
        <taxon>Mollusca</taxon>
        <taxon>Gastropoda</taxon>
        <taxon>Heterobranchia</taxon>
        <taxon>Euthyneura</taxon>
        <taxon>Panpulmonata</taxon>
        <taxon>Sacoglossa</taxon>
        <taxon>Placobranchoidea</taxon>
        <taxon>Plakobranchidae</taxon>
        <taxon>Elysia</taxon>
    </lineage>
</organism>
<name>A0AAE1E5F5_9GAST</name>
<keyword evidence="2 6" id="KW-0812">Transmembrane</keyword>
<feature type="transmembrane region" description="Helical" evidence="6">
    <location>
        <begin position="254"/>
        <end position="283"/>
    </location>
</feature>
<evidence type="ECO:0000259" key="7">
    <source>
        <dbReference type="PROSITE" id="PS50262"/>
    </source>
</evidence>
<evidence type="ECO:0000256" key="2">
    <source>
        <dbReference type="ARBA" id="ARBA00022692"/>
    </source>
</evidence>
<feature type="region of interest" description="Disordered" evidence="5">
    <location>
        <begin position="345"/>
        <end position="368"/>
    </location>
</feature>
<feature type="transmembrane region" description="Helical" evidence="6">
    <location>
        <begin position="104"/>
        <end position="122"/>
    </location>
</feature>
<evidence type="ECO:0000256" key="1">
    <source>
        <dbReference type="ARBA" id="ARBA00004370"/>
    </source>
</evidence>
<evidence type="ECO:0000313" key="9">
    <source>
        <dbReference type="Proteomes" id="UP001283361"/>
    </source>
</evidence>
<sequence>MFGDVFISVDSASIDQLRKNYTHIAEHLLICIIHELSGAYGVSNQNLDADDTELSGSIDIALKMCQREDVVEKTLRIVALVFGLPGNIMAAIVSLSLDRTTTSLFLVALSMGDFATIVLRTSTGNTHVLVYEVLKVTIGFFPNSVLLLICFERYLAVCHPYRMKHWLTIRAAQLMVAALVLLFFFVFLSCVFLAQSKLRAPTKKLLFSGILFGLPCPFIVVFSVLTIRALRSMRKSYYMDNAKLQMWCKVESSITFMIVTSSAVFLTLNGPLFVVCLICFLVETFSDQVDVELRSRMERLISLAYWLTFLHHVANFYVYILGPKRFRIHFTLLLEKLRPSGWTRDTTKTPEISQHAKSEPVTSGLHET</sequence>
<keyword evidence="4 6" id="KW-0472">Membrane</keyword>
<feature type="transmembrane region" description="Helical" evidence="6">
    <location>
        <begin position="172"/>
        <end position="194"/>
    </location>
</feature>
<feature type="transmembrane region" description="Helical" evidence="6">
    <location>
        <begin position="128"/>
        <end position="151"/>
    </location>
</feature>
<reference evidence="8" key="1">
    <citation type="journal article" date="2023" name="G3 (Bethesda)">
        <title>A reference genome for the long-term kleptoplast-retaining sea slug Elysia crispata morphotype clarki.</title>
        <authorList>
            <person name="Eastman K.E."/>
            <person name="Pendleton A.L."/>
            <person name="Shaikh M.A."/>
            <person name="Suttiyut T."/>
            <person name="Ogas R."/>
            <person name="Tomko P."/>
            <person name="Gavelis G."/>
            <person name="Widhalm J.R."/>
            <person name="Wisecaver J.H."/>
        </authorList>
    </citation>
    <scope>NUCLEOTIDE SEQUENCE</scope>
    <source>
        <strain evidence="8">ECLA1</strain>
    </source>
</reference>
<dbReference type="InterPro" id="IPR017452">
    <property type="entry name" value="GPCR_Rhodpsn_7TM"/>
</dbReference>
<evidence type="ECO:0000256" key="4">
    <source>
        <dbReference type="ARBA" id="ARBA00023136"/>
    </source>
</evidence>
<protein>
    <recommendedName>
        <fullName evidence="7">G-protein coupled receptors family 1 profile domain-containing protein</fullName>
    </recommendedName>
</protein>
<feature type="transmembrane region" description="Helical" evidence="6">
    <location>
        <begin position="206"/>
        <end position="230"/>
    </location>
</feature>
<comment type="caution">
    <text evidence="8">The sequence shown here is derived from an EMBL/GenBank/DDBJ whole genome shotgun (WGS) entry which is preliminary data.</text>
</comment>
<accession>A0AAE1E5F5</accession>
<feature type="transmembrane region" description="Helical" evidence="6">
    <location>
        <begin position="303"/>
        <end position="322"/>
    </location>
</feature>
<dbReference type="Gene3D" id="1.20.1070.10">
    <property type="entry name" value="Rhodopsin 7-helix transmembrane proteins"/>
    <property type="match status" value="1"/>
</dbReference>
<evidence type="ECO:0000256" key="6">
    <source>
        <dbReference type="SAM" id="Phobius"/>
    </source>
</evidence>
<dbReference type="PANTHER" id="PTHR46641">
    <property type="entry name" value="FMRFAMIDE RECEPTOR-RELATED"/>
    <property type="match status" value="1"/>
</dbReference>
<dbReference type="GO" id="GO:0016020">
    <property type="term" value="C:membrane"/>
    <property type="evidence" value="ECO:0007669"/>
    <property type="project" value="UniProtKB-SubCell"/>
</dbReference>
<gene>
    <name evidence="8" type="ORF">RRG08_028291</name>
</gene>
<evidence type="ECO:0000313" key="8">
    <source>
        <dbReference type="EMBL" id="KAK3795089.1"/>
    </source>
</evidence>